<comment type="caution">
    <text evidence="4">The sequence shown here is derived from an EMBL/GenBank/DDBJ whole genome shotgun (WGS) entry which is preliminary data.</text>
</comment>
<dbReference type="InterPro" id="IPR027417">
    <property type="entry name" value="P-loop_NTPase"/>
</dbReference>
<evidence type="ECO:0000313" key="5">
    <source>
        <dbReference type="Proteomes" id="UP001381693"/>
    </source>
</evidence>
<dbReference type="Pfam" id="PF00685">
    <property type="entry name" value="Sulfotransfer_1"/>
    <property type="match status" value="1"/>
</dbReference>
<reference evidence="4 5" key="1">
    <citation type="submission" date="2023-11" db="EMBL/GenBank/DDBJ databases">
        <title>Halocaridina rubra genome assembly.</title>
        <authorList>
            <person name="Smith C."/>
        </authorList>
    </citation>
    <scope>NUCLEOTIDE SEQUENCE [LARGE SCALE GENOMIC DNA]</scope>
    <source>
        <strain evidence="4">EP-1</strain>
        <tissue evidence="4">Whole</tissue>
    </source>
</reference>
<dbReference type="Proteomes" id="UP001381693">
    <property type="component" value="Unassembled WGS sequence"/>
</dbReference>
<keyword evidence="2" id="KW-0808">Transferase</keyword>
<evidence type="ECO:0000313" key="4">
    <source>
        <dbReference type="EMBL" id="KAK7080296.1"/>
    </source>
</evidence>
<dbReference type="InterPro" id="IPR000863">
    <property type="entry name" value="Sulfotransferase_dom"/>
</dbReference>
<protein>
    <recommendedName>
        <fullName evidence="3">Sulfotransferase domain-containing protein</fullName>
    </recommendedName>
</protein>
<evidence type="ECO:0000256" key="2">
    <source>
        <dbReference type="ARBA" id="ARBA00022679"/>
    </source>
</evidence>
<proteinExistence type="inferred from homology"/>
<sequence length="199" mass="22840">MEETAYQLEVEEMPENEVNRLIKIGFKGYTNKKLVKSKVGGIILSARYANMAKKIRTFEFRSDDIIVMTYPKSGTTWLQETLWSMRHSHELHLAEKESISQRTYFIDADGLYSLDHQMSMKPQLNRFRSLCPGKNPEDGIVMQLAAASNTPRVIKTHLPLSVYPRSLLDVCKSLYTLCIKSRGCSASIEIKLFSRKRQS</sequence>
<keyword evidence="5" id="KW-1185">Reference proteome</keyword>
<name>A0AAN8X9E7_HALRR</name>
<dbReference type="GO" id="GO:0008146">
    <property type="term" value="F:sulfotransferase activity"/>
    <property type="evidence" value="ECO:0007669"/>
    <property type="project" value="InterPro"/>
</dbReference>
<organism evidence="4 5">
    <name type="scientific">Halocaridina rubra</name>
    <name type="common">Hawaiian red shrimp</name>
    <dbReference type="NCBI Taxonomy" id="373956"/>
    <lineage>
        <taxon>Eukaryota</taxon>
        <taxon>Metazoa</taxon>
        <taxon>Ecdysozoa</taxon>
        <taxon>Arthropoda</taxon>
        <taxon>Crustacea</taxon>
        <taxon>Multicrustacea</taxon>
        <taxon>Malacostraca</taxon>
        <taxon>Eumalacostraca</taxon>
        <taxon>Eucarida</taxon>
        <taxon>Decapoda</taxon>
        <taxon>Pleocyemata</taxon>
        <taxon>Caridea</taxon>
        <taxon>Atyoidea</taxon>
        <taxon>Atyidae</taxon>
        <taxon>Halocaridina</taxon>
    </lineage>
</organism>
<dbReference type="AlphaFoldDB" id="A0AAN8X9E7"/>
<dbReference type="Gene3D" id="3.40.50.300">
    <property type="entry name" value="P-loop containing nucleotide triphosphate hydrolases"/>
    <property type="match status" value="1"/>
</dbReference>
<feature type="domain" description="Sulfotransferase" evidence="3">
    <location>
        <begin position="63"/>
        <end position="176"/>
    </location>
</feature>
<evidence type="ECO:0000259" key="3">
    <source>
        <dbReference type="Pfam" id="PF00685"/>
    </source>
</evidence>
<accession>A0AAN8X9E7</accession>
<dbReference type="PANTHER" id="PTHR11783">
    <property type="entry name" value="SULFOTRANSFERASE SULT"/>
    <property type="match status" value="1"/>
</dbReference>
<dbReference type="SUPFAM" id="SSF52540">
    <property type="entry name" value="P-loop containing nucleoside triphosphate hydrolases"/>
    <property type="match status" value="1"/>
</dbReference>
<gene>
    <name evidence="4" type="ORF">SK128_024222</name>
</gene>
<dbReference type="EMBL" id="JAXCGZ010005999">
    <property type="protein sequence ID" value="KAK7080296.1"/>
    <property type="molecule type" value="Genomic_DNA"/>
</dbReference>
<comment type="similarity">
    <text evidence="1">Belongs to the sulfotransferase 1 family.</text>
</comment>
<evidence type="ECO:0000256" key="1">
    <source>
        <dbReference type="ARBA" id="ARBA00005771"/>
    </source>
</evidence>